<feature type="domain" description="SMP-30/Gluconolactonase/LRE-like region" evidence="16">
    <location>
        <begin position="21"/>
        <end position="263"/>
    </location>
</feature>
<keyword evidence="10 15" id="KW-0479">Metal-binding</keyword>
<dbReference type="EC" id="3.1.1.17" evidence="7"/>
<evidence type="ECO:0000256" key="9">
    <source>
        <dbReference type="ARBA" id="ARBA00022490"/>
    </source>
</evidence>
<dbReference type="GO" id="GO:0005737">
    <property type="term" value="C:cytoplasm"/>
    <property type="evidence" value="ECO:0007669"/>
    <property type="project" value="UniProtKB-SubCell"/>
</dbReference>
<dbReference type="GO" id="GO:0019853">
    <property type="term" value="P:L-ascorbic acid biosynthetic process"/>
    <property type="evidence" value="ECO:0007669"/>
    <property type="project" value="TreeGrafter"/>
</dbReference>
<evidence type="ECO:0000256" key="11">
    <source>
        <dbReference type="ARBA" id="ARBA00022801"/>
    </source>
</evidence>
<evidence type="ECO:0000256" key="10">
    <source>
        <dbReference type="ARBA" id="ARBA00022723"/>
    </source>
</evidence>
<dbReference type="GO" id="GO:0030234">
    <property type="term" value="F:enzyme regulator activity"/>
    <property type="evidence" value="ECO:0007669"/>
    <property type="project" value="InterPro"/>
</dbReference>
<comment type="similarity">
    <text evidence="6">Belongs to the SMP-30/CGR1 family.</text>
</comment>
<dbReference type="Proteomes" id="UP000295611">
    <property type="component" value="Unassembled WGS sequence"/>
</dbReference>
<dbReference type="InterPro" id="IPR008367">
    <property type="entry name" value="Regucalcin"/>
</dbReference>
<keyword evidence="18" id="KW-1185">Reference proteome</keyword>
<dbReference type="InterPro" id="IPR013658">
    <property type="entry name" value="SGL"/>
</dbReference>
<evidence type="ECO:0000256" key="15">
    <source>
        <dbReference type="PIRSR" id="PIRSR605511-2"/>
    </source>
</evidence>
<comment type="subcellular location">
    <subcellularLocation>
        <location evidence="5">Cytoplasm</location>
    </subcellularLocation>
</comment>
<dbReference type="InterPro" id="IPR005511">
    <property type="entry name" value="SMP-30"/>
</dbReference>
<dbReference type="GO" id="GO:0005509">
    <property type="term" value="F:calcium ion binding"/>
    <property type="evidence" value="ECO:0007669"/>
    <property type="project" value="InterPro"/>
</dbReference>
<keyword evidence="15" id="KW-0862">Zinc</keyword>
<feature type="binding site" evidence="15">
    <location>
        <position position="108"/>
    </location>
    <ligand>
        <name>substrate</name>
    </ligand>
</feature>
<proteinExistence type="inferred from homology"/>
<comment type="caution">
    <text evidence="17">The sequence shown here is derived from an EMBL/GenBank/DDBJ whole genome shotgun (WGS) entry which is preliminary data.</text>
</comment>
<evidence type="ECO:0000256" key="2">
    <source>
        <dbReference type="ARBA" id="ARBA00001913"/>
    </source>
</evidence>
<comment type="catalytic activity">
    <reaction evidence="1">
        <text>D-glucono-1,5-lactone + H2O = D-gluconate + H(+)</text>
        <dbReference type="Rhea" id="RHEA:10440"/>
        <dbReference type="ChEBI" id="CHEBI:15377"/>
        <dbReference type="ChEBI" id="CHEBI:15378"/>
        <dbReference type="ChEBI" id="CHEBI:16217"/>
        <dbReference type="ChEBI" id="CHEBI:18391"/>
        <dbReference type="EC" id="3.1.1.17"/>
    </reaction>
</comment>
<comment type="cofactor">
    <cofactor evidence="3">
        <name>Mn(2+)</name>
        <dbReference type="ChEBI" id="CHEBI:29035"/>
    </cofactor>
</comment>
<evidence type="ECO:0000256" key="7">
    <source>
        <dbReference type="ARBA" id="ARBA00013227"/>
    </source>
</evidence>
<reference evidence="17 18" key="1">
    <citation type="submission" date="2019-03" db="EMBL/GenBank/DDBJ databases">
        <title>Genomic Encyclopedia of Type Strains, Phase III (KMG-III): the genomes of soil and plant-associated and newly described type strains.</title>
        <authorList>
            <person name="Whitman W."/>
        </authorList>
    </citation>
    <scope>NUCLEOTIDE SEQUENCE [LARGE SCALE GENOMIC DNA]</scope>
    <source>
        <strain evidence="17 18">CECT 8976</strain>
    </source>
</reference>
<keyword evidence="12" id="KW-0106">Calcium</keyword>
<evidence type="ECO:0000313" key="17">
    <source>
        <dbReference type="EMBL" id="TDR80054.1"/>
    </source>
</evidence>
<dbReference type="Gene3D" id="2.120.10.30">
    <property type="entry name" value="TolB, C-terminal domain"/>
    <property type="match status" value="1"/>
</dbReference>
<dbReference type="InterPro" id="IPR011042">
    <property type="entry name" value="6-blade_b-propeller_TolB-like"/>
</dbReference>
<evidence type="ECO:0000256" key="8">
    <source>
        <dbReference type="ARBA" id="ARBA00016808"/>
    </source>
</evidence>
<sequence length="298" mass="32283">MGALTRDGAGARLLLDVQATLGEGPLWSERDSRLYFVDIRAATLHALSLDSGALDSWTLPTQIGWAIERAAGGLVVGLQDSIALLQLDPWRLQRLVDPHPHDPAMRLNDAKAGPGGQIFAGSMNDSDTDRSDGCLYRLDADGVLHTVDRGYRICNGPAISLDQRTLYHSDTARRVIYAYPLAADGTLGPRRVWKRFSKPEGFPDGMTVDAEGALWVAHWGAGCISRFADDGRLLRRVALPVSQPTSLTFAGPRLDRLIVTSARDGLSAEQLAREPLAGGLFELDNEGVRGMPAWQYGG</sequence>
<comment type="cofactor">
    <cofactor evidence="4">
        <name>Mg(2+)</name>
        <dbReference type="ChEBI" id="CHEBI:18420"/>
    </cofactor>
</comment>
<evidence type="ECO:0000259" key="16">
    <source>
        <dbReference type="Pfam" id="PF08450"/>
    </source>
</evidence>
<evidence type="ECO:0000256" key="4">
    <source>
        <dbReference type="ARBA" id="ARBA00001946"/>
    </source>
</evidence>
<evidence type="ECO:0000256" key="3">
    <source>
        <dbReference type="ARBA" id="ARBA00001936"/>
    </source>
</evidence>
<dbReference type="EMBL" id="SNZP01000006">
    <property type="protein sequence ID" value="TDR80054.1"/>
    <property type="molecule type" value="Genomic_DNA"/>
</dbReference>
<organism evidence="17 18">
    <name type="scientific">Paludibacterium purpuratum</name>
    <dbReference type="NCBI Taxonomy" id="1144873"/>
    <lineage>
        <taxon>Bacteria</taxon>
        <taxon>Pseudomonadati</taxon>
        <taxon>Pseudomonadota</taxon>
        <taxon>Betaproteobacteria</taxon>
        <taxon>Neisseriales</taxon>
        <taxon>Chromobacteriaceae</taxon>
        <taxon>Paludibacterium</taxon>
    </lineage>
</organism>
<accession>A0A4R7B5U5</accession>
<dbReference type="PANTHER" id="PTHR10907">
    <property type="entry name" value="REGUCALCIN"/>
    <property type="match status" value="1"/>
</dbReference>
<dbReference type="PRINTS" id="PR01790">
    <property type="entry name" value="SMP30FAMILY"/>
</dbReference>
<keyword evidence="11" id="KW-0378">Hydrolase</keyword>
<feature type="binding site" evidence="15">
    <location>
        <position position="204"/>
    </location>
    <ligand>
        <name>a divalent metal cation</name>
        <dbReference type="ChEBI" id="CHEBI:60240"/>
    </ligand>
</feature>
<evidence type="ECO:0000256" key="5">
    <source>
        <dbReference type="ARBA" id="ARBA00004496"/>
    </source>
</evidence>
<comment type="cofactor">
    <cofactor evidence="2">
        <name>Ca(2+)</name>
        <dbReference type="ChEBI" id="CHEBI:29108"/>
    </cofactor>
</comment>
<feature type="binding site" evidence="15">
    <location>
        <position position="155"/>
    </location>
    <ligand>
        <name>a divalent metal cation</name>
        <dbReference type="ChEBI" id="CHEBI:60240"/>
    </ligand>
</feature>
<keyword evidence="9" id="KW-0963">Cytoplasm</keyword>
<dbReference type="PANTHER" id="PTHR10907:SF47">
    <property type="entry name" value="REGUCALCIN"/>
    <property type="match status" value="1"/>
</dbReference>
<feature type="active site" description="Proton donor/acceptor" evidence="14">
    <location>
        <position position="204"/>
    </location>
</feature>
<dbReference type="PRINTS" id="PR01791">
    <property type="entry name" value="REGUCALCIN"/>
</dbReference>
<comment type="cofactor">
    <cofactor evidence="15">
        <name>Zn(2+)</name>
        <dbReference type="ChEBI" id="CHEBI:29105"/>
    </cofactor>
    <text evidence="15">Binds 1 divalent metal cation per subunit.</text>
</comment>
<dbReference type="Pfam" id="PF08450">
    <property type="entry name" value="SGL"/>
    <property type="match status" value="1"/>
</dbReference>
<evidence type="ECO:0000313" key="18">
    <source>
        <dbReference type="Proteomes" id="UP000295611"/>
    </source>
</evidence>
<evidence type="ECO:0000256" key="13">
    <source>
        <dbReference type="ARBA" id="ARBA00032464"/>
    </source>
</evidence>
<dbReference type="SUPFAM" id="SSF63829">
    <property type="entry name" value="Calcium-dependent phosphotriesterase"/>
    <property type="match status" value="1"/>
</dbReference>
<feature type="binding site" evidence="15">
    <location>
        <position position="23"/>
    </location>
    <ligand>
        <name>a divalent metal cation</name>
        <dbReference type="ChEBI" id="CHEBI:60240"/>
    </ligand>
</feature>
<evidence type="ECO:0000256" key="1">
    <source>
        <dbReference type="ARBA" id="ARBA00001589"/>
    </source>
</evidence>
<dbReference type="AlphaFoldDB" id="A0A4R7B5U5"/>
<evidence type="ECO:0000256" key="12">
    <source>
        <dbReference type="ARBA" id="ARBA00022837"/>
    </source>
</evidence>
<evidence type="ECO:0000256" key="6">
    <source>
        <dbReference type="ARBA" id="ARBA00008853"/>
    </source>
</evidence>
<protein>
    <recommendedName>
        <fullName evidence="8">Regucalcin</fullName>
        <ecNumber evidence="7">3.1.1.17</ecNumber>
    </recommendedName>
    <alternativeName>
        <fullName evidence="13">Gluconolactonase</fullName>
    </alternativeName>
</protein>
<evidence type="ECO:0000256" key="14">
    <source>
        <dbReference type="PIRSR" id="PIRSR605511-1"/>
    </source>
</evidence>
<dbReference type="GO" id="GO:0004341">
    <property type="term" value="F:gluconolactonase activity"/>
    <property type="evidence" value="ECO:0007669"/>
    <property type="project" value="UniProtKB-EC"/>
</dbReference>
<gene>
    <name evidence="17" type="ORF">DFP86_106197</name>
</gene>
<dbReference type="OrthoDB" id="9775406at2"/>
<feature type="binding site" evidence="15">
    <location>
        <position position="106"/>
    </location>
    <ligand>
        <name>substrate</name>
    </ligand>
</feature>
<name>A0A4R7B5U5_9NEIS</name>